<evidence type="ECO:0000256" key="1">
    <source>
        <dbReference type="SAM" id="MobiDB-lite"/>
    </source>
</evidence>
<dbReference type="EMBL" id="JACCJC010000024">
    <property type="protein sequence ID" value="KAF6235522.1"/>
    <property type="molecule type" value="Genomic_DNA"/>
</dbReference>
<protein>
    <submittedName>
        <fullName evidence="2">Uncharacterized protein</fullName>
    </submittedName>
</protein>
<evidence type="ECO:0000313" key="2">
    <source>
        <dbReference type="EMBL" id="KAF6235522.1"/>
    </source>
</evidence>
<proteinExistence type="predicted"/>
<feature type="region of interest" description="Disordered" evidence="1">
    <location>
        <begin position="109"/>
        <end position="134"/>
    </location>
</feature>
<accession>A0A8H6FVK5</accession>
<gene>
    <name evidence="2" type="ORF">HO173_006205</name>
</gene>
<feature type="compositionally biased region" description="Polar residues" evidence="1">
    <location>
        <begin position="36"/>
        <end position="47"/>
    </location>
</feature>
<reference evidence="2 3" key="1">
    <citation type="journal article" date="2020" name="Genomics">
        <title>Complete, high-quality genomes from long-read metagenomic sequencing of two wolf lichen thalli reveals enigmatic genome architecture.</title>
        <authorList>
            <person name="McKenzie S.K."/>
            <person name="Walston R.F."/>
            <person name="Allen J.L."/>
        </authorList>
    </citation>
    <scope>NUCLEOTIDE SEQUENCE [LARGE SCALE GENOMIC DNA]</scope>
    <source>
        <strain evidence="2">WasteWater2</strain>
    </source>
</reference>
<dbReference type="Proteomes" id="UP000578531">
    <property type="component" value="Unassembled WGS sequence"/>
</dbReference>
<dbReference type="AlphaFoldDB" id="A0A8H6FVK5"/>
<sequence length="134" mass="14906">MENETQLLSVQLIRPSANTESRKHTFAVYPCQVLTQPSNHQDMTGPSVTKDGAMAAVGPQYSRRRLGTKPNYNDGEVRSLMFNFVRQAQTLKAENANSQSFITAMKKSFQSLQHGKADTMQQVQRDEGTEGPAD</sequence>
<feature type="compositionally biased region" description="Polar residues" evidence="1">
    <location>
        <begin position="109"/>
        <end position="123"/>
    </location>
</feature>
<dbReference type="OrthoDB" id="5395194at2759"/>
<dbReference type="RefSeq" id="XP_037164890.1">
    <property type="nucleotide sequence ID" value="XM_037308116.1"/>
</dbReference>
<feature type="region of interest" description="Disordered" evidence="1">
    <location>
        <begin position="36"/>
        <end position="73"/>
    </location>
</feature>
<organism evidence="2 3">
    <name type="scientific">Letharia columbiana</name>
    <dbReference type="NCBI Taxonomy" id="112416"/>
    <lineage>
        <taxon>Eukaryota</taxon>
        <taxon>Fungi</taxon>
        <taxon>Dikarya</taxon>
        <taxon>Ascomycota</taxon>
        <taxon>Pezizomycotina</taxon>
        <taxon>Lecanoromycetes</taxon>
        <taxon>OSLEUM clade</taxon>
        <taxon>Lecanoromycetidae</taxon>
        <taxon>Lecanorales</taxon>
        <taxon>Lecanorineae</taxon>
        <taxon>Parmeliaceae</taxon>
        <taxon>Letharia</taxon>
    </lineage>
</organism>
<evidence type="ECO:0000313" key="3">
    <source>
        <dbReference type="Proteomes" id="UP000578531"/>
    </source>
</evidence>
<name>A0A8H6FVK5_9LECA</name>
<comment type="caution">
    <text evidence="2">The sequence shown here is derived from an EMBL/GenBank/DDBJ whole genome shotgun (WGS) entry which is preliminary data.</text>
</comment>
<dbReference type="GeneID" id="59287866"/>
<keyword evidence="3" id="KW-1185">Reference proteome</keyword>